<keyword evidence="3" id="KW-1185">Reference proteome</keyword>
<dbReference type="Proteomes" id="UP001302949">
    <property type="component" value="Unassembled WGS sequence"/>
</dbReference>
<feature type="chain" id="PRO_5047062372" evidence="1">
    <location>
        <begin position="21"/>
        <end position="153"/>
    </location>
</feature>
<comment type="caution">
    <text evidence="2">The sequence shown here is derived from an EMBL/GenBank/DDBJ whole genome shotgun (WGS) entry which is preliminary data.</text>
</comment>
<dbReference type="Pfam" id="PF12893">
    <property type="entry name" value="Lumazine_bd_2"/>
    <property type="match status" value="1"/>
</dbReference>
<evidence type="ECO:0000313" key="2">
    <source>
        <dbReference type="EMBL" id="MEA5140833.1"/>
    </source>
</evidence>
<dbReference type="InterPro" id="IPR032710">
    <property type="entry name" value="NTF2-like_dom_sf"/>
</dbReference>
<dbReference type="Gene3D" id="3.10.450.50">
    <property type="match status" value="1"/>
</dbReference>
<proteinExistence type="predicted"/>
<dbReference type="RefSeq" id="WP_323297989.1">
    <property type="nucleotide sequence ID" value="NZ_JAYFUM010000021.1"/>
</dbReference>
<protein>
    <submittedName>
        <fullName evidence="2">Nuclear transport factor 2 family protein</fullName>
    </submittedName>
</protein>
<sequence>MKKIFSFLLLFLGISFAITAQNAEEKAVQSVIEQLFTGMQKHDSTMIRATFHPTARMQSIGINRKTNVMALTTEANIDGFVKQIGSLTANVQIEERVLSYEIRVDGNMATAWTPYELFVNGKSQHCGVDAFQLYKTENGWKIIALADTRRKCE</sequence>
<name>A0ABU5QDY0_9BACT</name>
<accession>A0ABU5QDY0</accession>
<organism evidence="2 3">
    <name type="scientific">Arcicella rigui</name>
    <dbReference type="NCBI Taxonomy" id="797020"/>
    <lineage>
        <taxon>Bacteria</taxon>
        <taxon>Pseudomonadati</taxon>
        <taxon>Bacteroidota</taxon>
        <taxon>Cytophagia</taxon>
        <taxon>Cytophagales</taxon>
        <taxon>Flectobacillaceae</taxon>
        <taxon>Arcicella</taxon>
    </lineage>
</organism>
<evidence type="ECO:0000313" key="3">
    <source>
        <dbReference type="Proteomes" id="UP001302949"/>
    </source>
</evidence>
<keyword evidence="1" id="KW-0732">Signal</keyword>
<gene>
    <name evidence="2" type="ORF">VB248_16905</name>
</gene>
<dbReference type="EMBL" id="JAYFUM010000021">
    <property type="protein sequence ID" value="MEA5140833.1"/>
    <property type="molecule type" value="Genomic_DNA"/>
</dbReference>
<feature type="signal peptide" evidence="1">
    <location>
        <begin position="1"/>
        <end position="20"/>
    </location>
</feature>
<evidence type="ECO:0000256" key="1">
    <source>
        <dbReference type="SAM" id="SignalP"/>
    </source>
</evidence>
<dbReference type="SUPFAM" id="SSF54427">
    <property type="entry name" value="NTF2-like"/>
    <property type="match status" value="1"/>
</dbReference>
<reference evidence="2 3" key="1">
    <citation type="submission" date="2023-12" db="EMBL/GenBank/DDBJ databases">
        <title>Novel species of the genus Arcicella isolated from rivers.</title>
        <authorList>
            <person name="Lu H."/>
        </authorList>
    </citation>
    <scope>NUCLEOTIDE SEQUENCE [LARGE SCALE GENOMIC DNA]</scope>
    <source>
        <strain evidence="2 3">KCTC 23307</strain>
    </source>
</reference>
<dbReference type="InterPro" id="IPR039437">
    <property type="entry name" value="FrzH/put_lumazine-bd"/>
</dbReference>